<gene>
    <name evidence="7" type="ORF">U9M48_042290</name>
</gene>
<dbReference type="InterPro" id="IPR015300">
    <property type="entry name" value="DNA-bd_pseudobarrel_sf"/>
</dbReference>
<evidence type="ECO:0000256" key="1">
    <source>
        <dbReference type="ARBA" id="ARBA00004123"/>
    </source>
</evidence>
<organism evidence="7 8">
    <name type="scientific">Paspalum notatum var. saurae</name>
    <dbReference type="NCBI Taxonomy" id="547442"/>
    <lineage>
        <taxon>Eukaryota</taxon>
        <taxon>Viridiplantae</taxon>
        <taxon>Streptophyta</taxon>
        <taxon>Embryophyta</taxon>
        <taxon>Tracheophyta</taxon>
        <taxon>Spermatophyta</taxon>
        <taxon>Magnoliopsida</taxon>
        <taxon>Liliopsida</taxon>
        <taxon>Poales</taxon>
        <taxon>Poaceae</taxon>
        <taxon>PACMAD clade</taxon>
        <taxon>Panicoideae</taxon>
        <taxon>Andropogonodae</taxon>
        <taxon>Paspaleae</taxon>
        <taxon>Paspalinae</taxon>
        <taxon>Paspalum</taxon>
    </lineage>
</organism>
<keyword evidence="3" id="KW-0238">DNA-binding</keyword>
<dbReference type="GO" id="GO:0003677">
    <property type="term" value="F:DNA binding"/>
    <property type="evidence" value="ECO:0007669"/>
    <property type="project" value="UniProtKB-KW"/>
</dbReference>
<evidence type="ECO:0000313" key="8">
    <source>
        <dbReference type="Proteomes" id="UP001341281"/>
    </source>
</evidence>
<keyword evidence="2" id="KW-0805">Transcription regulation</keyword>
<dbReference type="EMBL" id="CP144754">
    <property type="protein sequence ID" value="WVZ96686.1"/>
    <property type="molecule type" value="Genomic_DNA"/>
</dbReference>
<keyword evidence="5" id="KW-0539">Nucleus</keyword>
<accession>A0AAQ3XG13</accession>
<evidence type="ECO:0000256" key="2">
    <source>
        <dbReference type="ARBA" id="ARBA00023015"/>
    </source>
</evidence>
<evidence type="ECO:0000256" key="4">
    <source>
        <dbReference type="ARBA" id="ARBA00023163"/>
    </source>
</evidence>
<evidence type="ECO:0000256" key="5">
    <source>
        <dbReference type="ARBA" id="ARBA00023242"/>
    </source>
</evidence>
<protein>
    <recommendedName>
        <fullName evidence="6">TF-B3 domain-containing protein</fullName>
    </recommendedName>
</protein>
<feature type="domain" description="TF-B3" evidence="6">
    <location>
        <begin position="1"/>
        <end position="95"/>
    </location>
</feature>
<proteinExistence type="predicted"/>
<dbReference type="PROSITE" id="PS50863">
    <property type="entry name" value="B3"/>
    <property type="match status" value="1"/>
</dbReference>
<keyword evidence="4" id="KW-0804">Transcription</keyword>
<reference evidence="7 8" key="1">
    <citation type="submission" date="2024-02" db="EMBL/GenBank/DDBJ databases">
        <title>High-quality chromosome-scale genome assembly of Pensacola bahiagrass (Paspalum notatum Flugge var. saurae).</title>
        <authorList>
            <person name="Vega J.M."/>
            <person name="Podio M."/>
            <person name="Orjuela J."/>
            <person name="Siena L.A."/>
            <person name="Pessino S.C."/>
            <person name="Combes M.C."/>
            <person name="Mariac C."/>
            <person name="Albertini E."/>
            <person name="Pupilli F."/>
            <person name="Ortiz J.P.A."/>
            <person name="Leblanc O."/>
        </authorList>
    </citation>
    <scope>NUCLEOTIDE SEQUENCE [LARGE SCALE GENOMIC DNA]</scope>
    <source>
        <strain evidence="7">R1</strain>
        <tissue evidence="7">Leaf</tissue>
    </source>
</reference>
<dbReference type="InterPro" id="IPR044837">
    <property type="entry name" value="REM16-like"/>
</dbReference>
<dbReference type="Gene3D" id="2.40.330.10">
    <property type="entry name" value="DNA-binding pseudobarrel domain"/>
    <property type="match status" value="1"/>
</dbReference>
<evidence type="ECO:0000259" key="6">
    <source>
        <dbReference type="PROSITE" id="PS50863"/>
    </source>
</evidence>
<dbReference type="CDD" id="cd10017">
    <property type="entry name" value="B3_DNA"/>
    <property type="match status" value="1"/>
</dbReference>
<dbReference type="InterPro" id="IPR003340">
    <property type="entry name" value="B3_DNA-bd"/>
</dbReference>
<keyword evidence="8" id="KW-1185">Reference proteome</keyword>
<dbReference type="GO" id="GO:0005634">
    <property type="term" value="C:nucleus"/>
    <property type="evidence" value="ECO:0007669"/>
    <property type="project" value="UniProtKB-SubCell"/>
</dbReference>
<evidence type="ECO:0000313" key="7">
    <source>
        <dbReference type="EMBL" id="WVZ96686.1"/>
    </source>
</evidence>
<comment type="subcellular location">
    <subcellularLocation>
        <location evidence="1">Nucleus</location>
    </subcellularLocation>
</comment>
<name>A0AAQ3XG13_PASNO</name>
<dbReference type="PANTHER" id="PTHR31391:SF121">
    <property type="entry name" value="B3 DOMAIN-CONTAINING PROTEIN OS08G0325100-RELATED"/>
    <property type="match status" value="1"/>
</dbReference>
<dbReference type="PANTHER" id="PTHR31391">
    <property type="entry name" value="B3 DOMAIN-CONTAINING PROTEIN OS11G0197600-RELATED"/>
    <property type="match status" value="1"/>
</dbReference>
<sequence>MLEDIFGWEFARRCLPSSATQGLTLQLAGCRSKEWETVLRVQGGRSRGSNDMVRISRGWAKFASDNRLQLGDICLFELVPSMKRLKMIVHIICKLDEHM</sequence>
<dbReference type="AlphaFoldDB" id="A0AAQ3XG13"/>
<evidence type="ECO:0000256" key="3">
    <source>
        <dbReference type="ARBA" id="ARBA00023125"/>
    </source>
</evidence>
<dbReference type="Pfam" id="PF02362">
    <property type="entry name" value="B3"/>
    <property type="match status" value="1"/>
</dbReference>
<dbReference type="SUPFAM" id="SSF101936">
    <property type="entry name" value="DNA-binding pseudobarrel domain"/>
    <property type="match status" value="1"/>
</dbReference>
<dbReference type="Proteomes" id="UP001341281">
    <property type="component" value="Chromosome 10"/>
</dbReference>